<keyword evidence="3" id="KW-1185">Reference proteome</keyword>
<sequence length="282" mass="30227">MTLCGLAAAACPETGALAAGTSRRASWSDAAGFFFPLSARTAPARKIHDRKASKKAPGHPPWSMIREQPEPAAAEARDQLGEEAPGSGMGLDDRIRRGPEHCDDEVEVASGESPASEMNAITHGGAGPPAVRKQEGFFEGSTRIEGDLHLAYEISIYDRSTRIKGDLHVAYESSKIIKNKEKRKKQPDCGGGASSPPPACCAAFAPRRRLRRRPAAPPHRAASPAPLSGRRRRKLTPGAELAAPLAPRRRRRAARLGAQSSPAPPAPALASPWIQKEKEKRR</sequence>
<feature type="compositionally biased region" description="Basic residues" evidence="1">
    <location>
        <begin position="44"/>
        <end position="57"/>
    </location>
</feature>
<feature type="region of interest" description="Disordered" evidence="1">
    <location>
        <begin position="178"/>
        <end position="282"/>
    </location>
</feature>
<feature type="compositionally biased region" description="Low complexity" evidence="1">
    <location>
        <begin position="218"/>
        <end position="228"/>
    </location>
</feature>
<evidence type="ECO:0000313" key="2">
    <source>
        <dbReference type="EMBL" id="KAG2556853.1"/>
    </source>
</evidence>
<accession>A0A8T0P4Z7</accession>
<evidence type="ECO:0000256" key="1">
    <source>
        <dbReference type="SAM" id="MobiDB-lite"/>
    </source>
</evidence>
<evidence type="ECO:0000313" key="3">
    <source>
        <dbReference type="Proteomes" id="UP000823388"/>
    </source>
</evidence>
<feature type="compositionally biased region" description="Low complexity" evidence="1">
    <location>
        <begin position="237"/>
        <end position="246"/>
    </location>
</feature>
<proteinExistence type="predicted"/>
<organism evidence="2 3">
    <name type="scientific">Panicum virgatum</name>
    <name type="common">Blackwell switchgrass</name>
    <dbReference type="NCBI Taxonomy" id="38727"/>
    <lineage>
        <taxon>Eukaryota</taxon>
        <taxon>Viridiplantae</taxon>
        <taxon>Streptophyta</taxon>
        <taxon>Embryophyta</taxon>
        <taxon>Tracheophyta</taxon>
        <taxon>Spermatophyta</taxon>
        <taxon>Magnoliopsida</taxon>
        <taxon>Liliopsida</taxon>
        <taxon>Poales</taxon>
        <taxon>Poaceae</taxon>
        <taxon>PACMAD clade</taxon>
        <taxon>Panicoideae</taxon>
        <taxon>Panicodae</taxon>
        <taxon>Paniceae</taxon>
        <taxon>Panicinae</taxon>
        <taxon>Panicum</taxon>
        <taxon>Panicum sect. Hiantes</taxon>
    </lineage>
</organism>
<name>A0A8T0P4Z7_PANVG</name>
<feature type="region of interest" description="Disordered" evidence="1">
    <location>
        <begin position="44"/>
        <end position="98"/>
    </location>
</feature>
<gene>
    <name evidence="2" type="ORF">PVAP13_8NG155802</name>
</gene>
<comment type="caution">
    <text evidence="2">The sequence shown here is derived from an EMBL/GenBank/DDBJ whole genome shotgun (WGS) entry which is preliminary data.</text>
</comment>
<protein>
    <submittedName>
        <fullName evidence="2">Uncharacterized protein</fullName>
    </submittedName>
</protein>
<dbReference type="AlphaFoldDB" id="A0A8T0P4Z7"/>
<dbReference type="Proteomes" id="UP000823388">
    <property type="component" value="Chromosome 8N"/>
</dbReference>
<reference evidence="2" key="1">
    <citation type="submission" date="2020-05" db="EMBL/GenBank/DDBJ databases">
        <title>WGS assembly of Panicum virgatum.</title>
        <authorList>
            <person name="Lovell J.T."/>
            <person name="Jenkins J."/>
            <person name="Shu S."/>
            <person name="Juenger T.E."/>
            <person name="Schmutz J."/>
        </authorList>
    </citation>
    <scope>NUCLEOTIDE SEQUENCE</scope>
    <source>
        <strain evidence="2">AP13</strain>
    </source>
</reference>
<dbReference type="EMBL" id="CM029052">
    <property type="protein sequence ID" value="KAG2556853.1"/>
    <property type="molecule type" value="Genomic_DNA"/>
</dbReference>